<dbReference type="SMART" id="SM00248">
    <property type="entry name" value="ANK"/>
    <property type="match status" value="5"/>
</dbReference>
<evidence type="ECO:0000256" key="1">
    <source>
        <dbReference type="ARBA" id="ARBA00022737"/>
    </source>
</evidence>
<dbReference type="PROSITE" id="PS50297">
    <property type="entry name" value="ANK_REP_REGION"/>
    <property type="match status" value="1"/>
</dbReference>
<keyword evidence="2 3" id="KW-0040">ANK repeat</keyword>
<feature type="region of interest" description="Disordered" evidence="4">
    <location>
        <begin position="670"/>
        <end position="689"/>
    </location>
</feature>
<evidence type="ECO:0008006" key="8">
    <source>
        <dbReference type="Google" id="ProtNLM"/>
    </source>
</evidence>
<feature type="transmembrane region" description="Helical" evidence="5">
    <location>
        <begin position="422"/>
        <end position="444"/>
    </location>
</feature>
<dbReference type="EMBL" id="CM035408">
    <property type="protein sequence ID" value="KAH7442669.1"/>
    <property type="molecule type" value="Genomic_DNA"/>
</dbReference>
<accession>A0A8T2VDZ6</accession>
<evidence type="ECO:0000256" key="5">
    <source>
        <dbReference type="SAM" id="Phobius"/>
    </source>
</evidence>
<feature type="compositionally biased region" description="Polar residues" evidence="4">
    <location>
        <begin position="674"/>
        <end position="689"/>
    </location>
</feature>
<evidence type="ECO:0000313" key="7">
    <source>
        <dbReference type="Proteomes" id="UP000825935"/>
    </source>
</evidence>
<dbReference type="InterPro" id="IPR002110">
    <property type="entry name" value="Ankyrin_rpt"/>
</dbReference>
<proteinExistence type="predicted"/>
<evidence type="ECO:0000256" key="4">
    <source>
        <dbReference type="SAM" id="MobiDB-lite"/>
    </source>
</evidence>
<feature type="transmembrane region" description="Helical" evidence="5">
    <location>
        <begin position="535"/>
        <end position="556"/>
    </location>
</feature>
<keyword evidence="5" id="KW-0472">Membrane</keyword>
<keyword evidence="1" id="KW-0677">Repeat</keyword>
<feature type="repeat" description="ANK" evidence="3">
    <location>
        <begin position="81"/>
        <end position="113"/>
    </location>
</feature>
<dbReference type="OMA" id="INIDIEM"/>
<gene>
    <name evidence="6" type="ORF">KP509_03G098400</name>
</gene>
<feature type="transmembrane region" description="Helical" evidence="5">
    <location>
        <begin position="497"/>
        <end position="523"/>
    </location>
</feature>
<comment type="caution">
    <text evidence="6">The sequence shown here is derived from an EMBL/GenBank/DDBJ whole genome shotgun (WGS) entry which is preliminary data.</text>
</comment>
<evidence type="ECO:0000313" key="6">
    <source>
        <dbReference type="EMBL" id="KAH7442669.1"/>
    </source>
</evidence>
<dbReference type="PANTHER" id="PTHR24123:SF33">
    <property type="entry name" value="PROTEIN HOS4"/>
    <property type="match status" value="1"/>
</dbReference>
<keyword evidence="5" id="KW-0812">Transmembrane</keyword>
<dbReference type="Proteomes" id="UP000825935">
    <property type="component" value="Chromosome 3"/>
</dbReference>
<organism evidence="6 7">
    <name type="scientific">Ceratopteris richardii</name>
    <name type="common">Triangle waterfern</name>
    <dbReference type="NCBI Taxonomy" id="49495"/>
    <lineage>
        <taxon>Eukaryota</taxon>
        <taxon>Viridiplantae</taxon>
        <taxon>Streptophyta</taxon>
        <taxon>Embryophyta</taxon>
        <taxon>Tracheophyta</taxon>
        <taxon>Polypodiopsida</taxon>
        <taxon>Polypodiidae</taxon>
        <taxon>Polypodiales</taxon>
        <taxon>Pteridineae</taxon>
        <taxon>Pteridaceae</taxon>
        <taxon>Parkerioideae</taxon>
        <taxon>Ceratopteris</taxon>
    </lineage>
</organism>
<sequence>MWNWFSRSNSFRMGTQERPAAAEIEEMETQERSAAAADGNDEMQKQELKRLLSAARKGEGKLVDSILSERPSLDINFAGEDGYTALHFAVKNGHKDVVRKLISLQPKLLIRDKEDNFPISYCKDALMFRELVEGFSESQVEGSVREKDAYKRTILHYAAQYTTDDTLIVKLLREGKHEDNLSEFALAKDNDGNTFFHVAAMYGNTKVFEALNHNLINIDIEMFNSGTNEHDLLNSPGMYALFNNQKKFFDTLVKEDRVKITLSSIIKALLLELIDKGGIQDRLALFANTLPTYLALYANKDFVFEFLLMTIQKLELSQWDDQYYRTCLHWAVVDKRTDIVQKLVSDKIEVQPPSGKTALHVAFERKMATEQWLGIEDRDGKTVLQHAFGLKNRMIMEILGRKSYVKEYEEKLNKDRDVYVQALNAILVGAALIASVAFAGWLQLPYESEFSSPAMRVYWATISISFFTAIATMCVTKIGIIPTPGQYVGVMVNQLRVAILADAFLLALSLAAVMLAFGAAGFAALREAHIYEYEVIMRSTAVVGGVICLITWLAYVHHLIKRKPSMTEILSLLHSFDFSSSRIRCCRRWAEKMRTGLGDSSRLGYPNMERSDLLKIMDEDLVELYRSEKPVAPTFTESKSPYPDAATIKELLKDFGSPVPYIISECQRRADQLIPQQSGEQGQPSVHEG</sequence>
<evidence type="ECO:0000256" key="3">
    <source>
        <dbReference type="PROSITE-ProRule" id="PRU00023"/>
    </source>
</evidence>
<protein>
    <recommendedName>
        <fullName evidence="8">PGG domain-containing protein</fullName>
    </recommendedName>
</protein>
<dbReference type="Gene3D" id="1.25.40.20">
    <property type="entry name" value="Ankyrin repeat-containing domain"/>
    <property type="match status" value="3"/>
</dbReference>
<keyword evidence="7" id="KW-1185">Reference proteome</keyword>
<reference evidence="6" key="1">
    <citation type="submission" date="2021-08" db="EMBL/GenBank/DDBJ databases">
        <title>WGS assembly of Ceratopteris richardii.</title>
        <authorList>
            <person name="Marchant D.B."/>
            <person name="Chen G."/>
            <person name="Jenkins J."/>
            <person name="Shu S."/>
            <person name="Leebens-Mack J."/>
            <person name="Grimwood J."/>
            <person name="Schmutz J."/>
            <person name="Soltis P."/>
            <person name="Soltis D."/>
            <person name="Chen Z.-H."/>
        </authorList>
    </citation>
    <scope>NUCLEOTIDE SEQUENCE</scope>
    <source>
        <strain evidence="6">Whitten #5841</strain>
        <tissue evidence="6">Leaf</tissue>
    </source>
</reference>
<dbReference type="InterPro" id="IPR036770">
    <property type="entry name" value="Ankyrin_rpt-contain_sf"/>
</dbReference>
<name>A0A8T2VDZ6_CERRI</name>
<dbReference type="PROSITE" id="PS50088">
    <property type="entry name" value="ANK_REPEAT"/>
    <property type="match status" value="1"/>
</dbReference>
<feature type="transmembrane region" description="Helical" evidence="5">
    <location>
        <begin position="456"/>
        <end position="476"/>
    </location>
</feature>
<dbReference type="InterPro" id="IPR051165">
    <property type="entry name" value="Multifunctional_ANK_Repeat"/>
</dbReference>
<dbReference type="SUPFAM" id="SSF48403">
    <property type="entry name" value="Ankyrin repeat"/>
    <property type="match status" value="1"/>
</dbReference>
<dbReference type="PANTHER" id="PTHR24123">
    <property type="entry name" value="ANKYRIN REPEAT-CONTAINING"/>
    <property type="match status" value="1"/>
</dbReference>
<dbReference type="AlphaFoldDB" id="A0A8T2VDZ6"/>
<evidence type="ECO:0000256" key="2">
    <source>
        <dbReference type="ARBA" id="ARBA00023043"/>
    </source>
</evidence>
<dbReference type="Pfam" id="PF12796">
    <property type="entry name" value="Ank_2"/>
    <property type="match status" value="2"/>
</dbReference>
<dbReference type="OrthoDB" id="1921232at2759"/>
<keyword evidence="5" id="KW-1133">Transmembrane helix</keyword>